<dbReference type="OrthoDB" id="1652385at2759"/>
<proteinExistence type="predicted"/>
<gene>
    <name evidence="1" type="ORF">CTI12_AA526160</name>
</gene>
<dbReference type="AlphaFoldDB" id="A0A2U1L614"/>
<evidence type="ECO:0000313" key="1">
    <source>
        <dbReference type="EMBL" id="PWA44443.1"/>
    </source>
</evidence>
<dbReference type="STRING" id="35608.A0A2U1L614"/>
<name>A0A2U1L614_ARTAN</name>
<organism evidence="1 2">
    <name type="scientific">Artemisia annua</name>
    <name type="common">Sweet wormwood</name>
    <dbReference type="NCBI Taxonomy" id="35608"/>
    <lineage>
        <taxon>Eukaryota</taxon>
        <taxon>Viridiplantae</taxon>
        <taxon>Streptophyta</taxon>
        <taxon>Embryophyta</taxon>
        <taxon>Tracheophyta</taxon>
        <taxon>Spermatophyta</taxon>
        <taxon>Magnoliopsida</taxon>
        <taxon>eudicotyledons</taxon>
        <taxon>Gunneridae</taxon>
        <taxon>Pentapetalae</taxon>
        <taxon>asterids</taxon>
        <taxon>campanulids</taxon>
        <taxon>Asterales</taxon>
        <taxon>Asteraceae</taxon>
        <taxon>Asteroideae</taxon>
        <taxon>Anthemideae</taxon>
        <taxon>Artemisiinae</taxon>
        <taxon>Artemisia</taxon>
    </lineage>
</organism>
<evidence type="ECO:0000313" key="2">
    <source>
        <dbReference type="Proteomes" id="UP000245207"/>
    </source>
</evidence>
<keyword evidence="2" id="KW-1185">Reference proteome</keyword>
<sequence length="88" mass="10045">MNLLVSGLNLTFDHFAGTSSRPHSFKKEVEAFMHSKYRTEKNTTGQTPNILLIKEHKKLVKLGEEWMKKTVDLYTAITVSINPHCPLC</sequence>
<dbReference type="EMBL" id="PKPP01011275">
    <property type="protein sequence ID" value="PWA44443.1"/>
    <property type="molecule type" value="Genomic_DNA"/>
</dbReference>
<accession>A0A2U1L614</accession>
<comment type="caution">
    <text evidence="1">The sequence shown here is derived from an EMBL/GenBank/DDBJ whole genome shotgun (WGS) entry which is preliminary data.</text>
</comment>
<reference evidence="1 2" key="1">
    <citation type="journal article" date="2018" name="Mol. Plant">
        <title>The genome of Artemisia annua provides insight into the evolution of Asteraceae family and artemisinin biosynthesis.</title>
        <authorList>
            <person name="Shen Q."/>
            <person name="Zhang L."/>
            <person name="Liao Z."/>
            <person name="Wang S."/>
            <person name="Yan T."/>
            <person name="Shi P."/>
            <person name="Liu M."/>
            <person name="Fu X."/>
            <person name="Pan Q."/>
            <person name="Wang Y."/>
            <person name="Lv Z."/>
            <person name="Lu X."/>
            <person name="Zhang F."/>
            <person name="Jiang W."/>
            <person name="Ma Y."/>
            <person name="Chen M."/>
            <person name="Hao X."/>
            <person name="Li L."/>
            <person name="Tang Y."/>
            <person name="Lv G."/>
            <person name="Zhou Y."/>
            <person name="Sun X."/>
            <person name="Brodelius P.E."/>
            <person name="Rose J.K.C."/>
            <person name="Tang K."/>
        </authorList>
    </citation>
    <scope>NUCLEOTIDE SEQUENCE [LARGE SCALE GENOMIC DNA]</scope>
    <source>
        <strain evidence="2">cv. Huhao1</strain>
        <tissue evidence="1">Leaf</tissue>
    </source>
</reference>
<dbReference type="Proteomes" id="UP000245207">
    <property type="component" value="Unassembled WGS sequence"/>
</dbReference>
<protein>
    <submittedName>
        <fullName evidence="1">Ankyrin repeat-containing protein</fullName>
    </submittedName>
</protein>